<organism evidence="1">
    <name type="scientific">freshwater metagenome</name>
    <dbReference type="NCBI Taxonomy" id="449393"/>
    <lineage>
        <taxon>unclassified sequences</taxon>
        <taxon>metagenomes</taxon>
        <taxon>ecological metagenomes</taxon>
    </lineage>
</organism>
<dbReference type="EMBL" id="CAFBMH010000196">
    <property type="protein sequence ID" value="CAB4937740.1"/>
    <property type="molecule type" value="Genomic_DNA"/>
</dbReference>
<protein>
    <submittedName>
        <fullName evidence="1">Unannotated protein</fullName>
    </submittedName>
</protein>
<gene>
    <name evidence="1" type="ORF">UFOPK3543_03053</name>
</gene>
<dbReference type="AlphaFoldDB" id="A0A6J7J431"/>
<proteinExistence type="predicted"/>
<evidence type="ECO:0000313" key="1">
    <source>
        <dbReference type="EMBL" id="CAB4937740.1"/>
    </source>
</evidence>
<sequence>MGVGLFERLRGLGVGLGDGCVGGTLREHERAAQRVLGLATTTHGRGACLGTIGTVNGFA</sequence>
<accession>A0A6J7J431</accession>
<name>A0A6J7J431_9ZZZZ</name>
<reference evidence="1" key="1">
    <citation type="submission" date="2020-05" db="EMBL/GenBank/DDBJ databases">
        <authorList>
            <person name="Chiriac C."/>
            <person name="Salcher M."/>
            <person name="Ghai R."/>
            <person name="Kavagutti S V."/>
        </authorList>
    </citation>
    <scope>NUCLEOTIDE SEQUENCE</scope>
</reference>